<dbReference type="Proteomes" id="UP000198755">
    <property type="component" value="Unassembled WGS sequence"/>
</dbReference>
<evidence type="ECO:0000256" key="1">
    <source>
        <dbReference type="SAM" id="MobiDB-lite"/>
    </source>
</evidence>
<protein>
    <submittedName>
        <fullName evidence="2">Uncharacterized protein</fullName>
    </submittedName>
</protein>
<feature type="region of interest" description="Disordered" evidence="1">
    <location>
        <begin position="1"/>
        <end position="23"/>
    </location>
</feature>
<organism evidence="2 3">
    <name type="scientific">Methylocapsa palsarum</name>
    <dbReference type="NCBI Taxonomy" id="1612308"/>
    <lineage>
        <taxon>Bacteria</taxon>
        <taxon>Pseudomonadati</taxon>
        <taxon>Pseudomonadota</taxon>
        <taxon>Alphaproteobacteria</taxon>
        <taxon>Hyphomicrobiales</taxon>
        <taxon>Beijerinckiaceae</taxon>
        <taxon>Methylocapsa</taxon>
    </lineage>
</organism>
<sequence length="66" mass="6729">MGTYEASRLGTGGNHGASASRSSASFISVTAIKISLKRLGGLGLCERLTSIVSASAHPDKSRHLTG</sequence>
<evidence type="ECO:0000313" key="3">
    <source>
        <dbReference type="Proteomes" id="UP000198755"/>
    </source>
</evidence>
<accession>A0A1I4CE90</accession>
<dbReference type="AlphaFoldDB" id="A0A1I4CE90"/>
<evidence type="ECO:0000313" key="2">
    <source>
        <dbReference type="EMBL" id="SFK78920.1"/>
    </source>
</evidence>
<gene>
    <name evidence="2" type="ORF">SAMN05444581_1213</name>
</gene>
<dbReference type="EMBL" id="FOSN01000021">
    <property type="protein sequence ID" value="SFK78920.1"/>
    <property type="molecule type" value="Genomic_DNA"/>
</dbReference>
<reference evidence="2 3" key="1">
    <citation type="submission" date="2016-10" db="EMBL/GenBank/DDBJ databases">
        <authorList>
            <person name="de Groot N.N."/>
        </authorList>
    </citation>
    <scope>NUCLEOTIDE SEQUENCE [LARGE SCALE GENOMIC DNA]</scope>
    <source>
        <strain evidence="2 3">NE2</strain>
    </source>
</reference>
<proteinExistence type="predicted"/>
<keyword evidence="3" id="KW-1185">Reference proteome</keyword>
<name>A0A1I4CE90_9HYPH</name>